<accession>A0A8X6W8N2</accession>
<dbReference type="Proteomes" id="UP000887159">
    <property type="component" value="Unassembled WGS sequence"/>
</dbReference>
<name>A0A8X6W8N2_TRICX</name>
<dbReference type="AlphaFoldDB" id="A0A8X6W8N2"/>
<gene>
    <name evidence="1" type="ORF">TNCV_4065711</name>
</gene>
<evidence type="ECO:0000313" key="2">
    <source>
        <dbReference type="Proteomes" id="UP000887159"/>
    </source>
</evidence>
<dbReference type="EMBL" id="BMAU01021392">
    <property type="protein sequence ID" value="GFY30320.1"/>
    <property type="molecule type" value="Genomic_DNA"/>
</dbReference>
<reference evidence="1" key="1">
    <citation type="submission" date="2020-08" db="EMBL/GenBank/DDBJ databases">
        <title>Multicomponent nature underlies the extraordinary mechanical properties of spider dragline silk.</title>
        <authorList>
            <person name="Kono N."/>
            <person name="Nakamura H."/>
            <person name="Mori M."/>
            <person name="Yoshida Y."/>
            <person name="Ohtoshi R."/>
            <person name="Malay A.D."/>
            <person name="Moran D.A.P."/>
            <person name="Tomita M."/>
            <person name="Numata K."/>
            <person name="Arakawa K."/>
        </authorList>
    </citation>
    <scope>NUCLEOTIDE SEQUENCE</scope>
</reference>
<evidence type="ECO:0000313" key="1">
    <source>
        <dbReference type="EMBL" id="GFY30320.1"/>
    </source>
</evidence>
<sequence>MKKECCPSLADKKKGSEMRQWYCESDVEDIQKCNNCQEQKLKDIKNLEEIQKVMAPFEECLMRVLLNNTDAA</sequence>
<organism evidence="1 2">
    <name type="scientific">Trichonephila clavipes</name>
    <name type="common">Golden silk orbweaver</name>
    <name type="synonym">Nephila clavipes</name>
    <dbReference type="NCBI Taxonomy" id="2585209"/>
    <lineage>
        <taxon>Eukaryota</taxon>
        <taxon>Metazoa</taxon>
        <taxon>Ecdysozoa</taxon>
        <taxon>Arthropoda</taxon>
        <taxon>Chelicerata</taxon>
        <taxon>Arachnida</taxon>
        <taxon>Araneae</taxon>
        <taxon>Araneomorphae</taxon>
        <taxon>Entelegynae</taxon>
        <taxon>Araneoidea</taxon>
        <taxon>Nephilidae</taxon>
        <taxon>Trichonephila</taxon>
    </lineage>
</organism>
<comment type="caution">
    <text evidence="1">The sequence shown here is derived from an EMBL/GenBank/DDBJ whole genome shotgun (WGS) entry which is preliminary data.</text>
</comment>
<protein>
    <submittedName>
        <fullName evidence="1">U9-Nephitoxin-Nsp1a_1</fullName>
    </submittedName>
</protein>
<proteinExistence type="predicted"/>
<keyword evidence="2" id="KW-1185">Reference proteome</keyword>